<keyword evidence="2" id="KW-1133">Transmembrane helix</keyword>
<evidence type="ECO:0000313" key="5">
    <source>
        <dbReference type="Proteomes" id="UP000704762"/>
    </source>
</evidence>
<reference evidence="4 5" key="1">
    <citation type="submission" date="2021-01" db="EMBL/GenBank/DDBJ databases">
        <title>Sequencing the genomes of 1000 actinobacteria strains.</title>
        <authorList>
            <person name="Klenk H.-P."/>
        </authorList>
    </citation>
    <scope>NUCLEOTIDE SEQUENCE [LARGE SCALE GENOMIC DNA]</scope>
    <source>
        <strain evidence="4 5">DSM 18662</strain>
    </source>
</reference>
<dbReference type="Gene3D" id="3.10.350.10">
    <property type="entry name" value="LysM domain"/>
    <property type="match status" value="2"/>
</dbReference>
<evidence type="ECO:0000313" key="4">
    <source>
        <dbReference type="EMBL" id="MBM7798872.1"/>
    </source>
</evidence>
<feature type="compositionally biased region" description="Polar residues" evidence="1">
    <location>
        <begin position="556"/>
        <end position="565"/>
    </location>
</feature>
<dbReference type="Proteomes" id="UP000704762">
    <property type="component" value="Unassembled WGS sequence"/>
</dbReference>
<dbReference type="InterPro" id="IPR018392">
    <property type="entry name" value="LysM"/>
</dbReference>
<dbReference type="EMBL" id="JAFBCF010000001">
    <property type="protein sequence ID" value="MBM7798872.1"/>
    <property type="molecule type" value="Genomic_DNA"/>
</dbReference>
<dbReference type="SMART" id="SM00257">
    <property type="entry name" value="LysM"/>
    <property type="match status" value="2"/>
</dbReference>
<feature type="region of interest" description="Disordered" evidence="1">
    <location>
        <begin position="550"/>
        <end position="570"/>
    </location>
</feature>
<organism evidence="4 5">
    <name type="scientific">Microlunatus panaciterrae</name>
    <dbReference type="NCBI Taxonomy" id="400768"/>
    <lineage>
        <taxon>Bacteria</taxon>
        <taxon>Bacillati</taxon>
        <taxon>Actinomycetota</taxon>
        <taxon>Actinomycetes</taxon>
        <taxon>Propionibacteriales</taxon>
        <taxon>Propionibacteriaceae</taxon>
        <taxon>Microlunatus</taxon>
    </lineage>
</organism>
<feature type="domain" description="LysM" evidence="3">
    <location>
        <begin position="155"/>
        <end position="205"/>
    </location>
</feature>
<dbReference type="InterPro" id="IPR011990">
    <property type="entry name" value="TPR-like_helical_dom_sf"/>
</dbReference>
<keyword evidence="5" id="KW-1185">Reference proteome</keyword>
<dbReference type="PROSITE" id="PS51782">
    <property type="entry name" value="LYSM"/>
    <property type="match status" value="2"/>
</dbReference>
<dbReference type="SMART" id="SM01043">
    <property type="entry name" value="BTAD"/>
    <property type="match status" value="1"/>
</dbReference>
<feature type="transmembrane region" description="Helical" evidence="2">
    <location>
        <begin position="54"/>
        <end position="79"/>
    </location>
</feature>
<evidence type="ECO:0000256" key="2">
    <source>
        <dbReference type="SAM" id="Phobius"/>
    </source>
</evidence>
<feature type="region of interest" description="Disordered" evidence="1">
    <location>
        <begin position="272"/>
        <end position="314"/>
    </location>
</feature>
<feature type="domain" description="LysM" evidence="3">
    <location>
        <begin position="219"/>
        <end position="268"/>
    </location>
</feature>
<dbReference type="Gene3D" id="1.25.40.10">
    <property type="entry name" value="Tetratricopeptide repeat domain"/>
    <property type="match status" value="1"/>
</dbReference>
<dbReference type="CDD" id="cd00118">
    <property type="entry name" value="LysM"/>
    <property type="match status" value="2"/>
</dbReference>
<dbReference type="PANTHER" id="PTHR34700:SF4">
    <property type="entry name" value="PHAGE-LIKE ELEMENT PBSX PROTEIN XKDP"/>
    <property type="match status" value="1"/>
</dbReference>
<protein>
    <submittedName>
        <fullName evidence="4">LysM repeat protein</fullName>
    </submittedName>
</protein>
<feature type="region of interest" description="Disordered" evidence="1">
    <location>
        <begin position="122"/>
        <end position="159"/>
    </location>
</feature>
<gene>
    <name evidence="4" type="ORF">JOE57_001793</name>
</gene>
<sequence>MTRILRGLAALMVLLAGVVGVPVGLVLLGGNPFPGEVSPAALRARLLGPDDGTVLVGLVTVVGWLAWLVFVASVLVEALTVGSGRHGLLRLPGLSRPRRWAALLVVPVAALLAAPVAAQATPAPLRPEPVPDRPAPSEDRSVPVVDEAPSTGSDTRHVVQPGDDLWSLAEHYYGNGRDWRRIAAANPSVLTGGPDRLQPGWRLRIPDPTGPPDDLPAGRRVTVKAGDTLSSIAEAELGSSANWPALYRANRSQLSSPDQIDVGMQLLLPGEQHARHPRAREPVARDETPRPVRPPYRADFPARDPGSVPERPPAATPVHVPAAMAGIGGLLAAGLLAGLAARRRIQLSARPVGRRILHPSPAAQVLESQLDRRARPISLRTLDLAMRAVAAHCRQTETALPALQLARVSDDELELTMAAPAEVAPVGFTVSGCSWRLDRADAEYLKSVPGLNEVARPYPALVSLGRDGDDALILVDLEAAGVLTVDCTDRSAVTALLEAIALELSFSPWAPELTLTVVGERPDLARAVGLPNVTHTPDLDAALDRLGQRAREQRQHLSGGTTPAQQRLEPDLADPWAAEIILVETELSDTQAARLRSILLEEPRPAMAAVVPGGAADASWSLRMERAASTHSGTRWAATLAPYDVDLTPQLIDEDLDRPLLELIGATGSSDTTPAPWWHESSASVESGDNVTFIGARLNGWGREESARVDDMVAGPPDAGTRHPLLRLLGPIDLLGAAGCPPARAEKQCLEYCAWLLEHPGTTAQQMSAALAVAEGTRRSNMSRLRSWLGVDDQGDPYLPDAYSGRIRLHPCVSSDWHRLQLLTATGVNRAATENLRRALDLVRGAPLADAAPGQWHWAEELRTDMSSVIRDIGIELSARALASHDLDLARWAASRSLVAAPEDERLLCARIRTEHAAGNVAAVERLALQLAAHARETGVDIDPETVVLLQQVLEGRPRARLA</sequence>
<dbReference type="InterPro" id="IPR052196">
    <property type="entry name" value="Bact_Kbp"/>
</dbReference>
<dbReference type="InterPro" id="IPR036779">
    <property type="entry name" value="LysM_dom_sf"/>
</dbReference>
<dbReference type="Pfam" id="PF01476">
    <property type="entry name" value="LysM"/>
    <property type="match status" value="2"/>
</dbReference>
<feature type="transmembrane region" description="Helical" evidence="2">
    <location>
        <begin position="100"/>
        <end position="118"/>
    </location>
</feature>
<name>A0ABS2RIR9_9ACTN</name>
<feature type="compositionally biased region" description="Basic and acidic residues" evidence="1">
    <location>
        <begin position="129"/>
        <end position="141"/>
    </location>
</feature>
<comment type="caution">
    <text evidence="4">The sequence shown here is derived from an EMBL/GenBank/DDBJ whole genome shotgun (WGS) entry which is preliminary data.</text>
</comment>
<evidence type="ECO:0000256" key="1">
    <source>
        <dbReference type="SAM" id="MobiDB-lite"/>
    </source>
</evidence>
<keyword evidence="2" id="KW-0812">Transmembrane</keyword>
<feature type="compositionally biased region" description="Basic and acidic residues" evidence="1">
    <location>
        <begin position="279"/>
        <end position="290"/>
    </location>
</feature>
<dbReference type="PANTHER" id="PTHR34700">
    <property type="entry name" value="POTASSIUM BINDING PROTEIN KBP"/>
    <property type="match status" value="1"/>
</dbReference>
<dbReference type="RefSeq" id="WP_204917367.1">
    <property type="nucleotide sequence ID" value="NZ_BAAAQP010000002.1"/>
</dbReference>
<dbReference type="SUPFAM" id="SSF48452">
    <property type="entry name" value="TPR-like"/>
    <property type="match status" value="1"/>
</dbReference>
<proteinExistence type="predicted"/>
<accession>A0ABS2RIR9</accession>
<dbReference type="InterPro" id="IPR005158">
    <property type="entry name" value="BTAD"/>
</dbReference>
<evidence type="ECO:0000259" key="3">
    <source>
        <dbReference type="PROSITE" id="PS51782"/>
    </source>
</evidence>
<keyword evidence="2" id="KW-0472">Membrane</keyword>
<dbReference type="SUPFAM" id="SSF54106">
    <property type="entry name" value="LysM domain"/>
    <property type="match status" value="1"/>
</dbReference>